<evidence type="ECO:0000313" key="3">
    <source>
        <dbReference type="Ensembl" id="ENSAOWP00000009929.1"/>
    </source>
</evidence>
<evidence type="ECO:0000256" key="1">
    <source>
        <dbReference type="PROSITE-ProRule" id="PRU00023"/>
    </source>
</evidence>
<dbReference type="Pfam" id="PF13857">
    <property type="entry name" value="Ank_5"/>
    <property type="match status" value="1"/>
</dbReference>
<dbReference type="PANTHER" id="PTHR24176:SF14">
    <property type="entry name" value="ANKYRIN REPEAT DOMAIN-CONTAINING PROTEIN 31"/>
    <property type="match status" value="1"/>
</dbReference>
<keyword evidence="4" id="KW-1185">Reference proteome</keyword>
<dbReference type="InterPro" id="IPR042334">
    <property type="entry name" value="ANKRD31"/>
</dbReference>
<feature type="region of interest" description="Disordered" evidence="2">
    <location>
        <begin position="150"/>
        <end position="171"/>
    </location>
</feature>
<proteinExistence type="predicted"/>
<sequence>MITLNGNRKAEQTRRSERIKKKIRQEASIRNSVNPIFPISLSRINRKNIFGETLLHKAVADEDVDLVCNIIKAGGNVNAQDYAAGEDAESMLSAQSLEDTNLHQTELNSDGTVQHDHTKASKEGFAKNEQSRKTNLVTYTKNTVLQDLDGRRLNEENSKDINSDSKKTKKSVIDMAEAASKSKITQKDEGVFAEITQTEGTEKNKEERNAKSNVLSQFTETEAIQTKRVKLDPQETSQKTDLCSSSSKSKLSLTQSQFSQGSKQQTSKKSESSRKDAVVLHVAYNTRAWTKKRNAKGEIQLHIAAKRGDLSLVKTLISSGICVNEKDNAGWTAIHEASDRGFTEVILELLKAGANINSRSLDGTLPIHDAVSGNYLEAVRILLQHGANPHERDDSGETALDKACDDEMKELLKSYGAIDSGLSVKTTGLTERKYNHPTRSRRSKLICYDCCKNDDAALVPQREKYSAHESVAAIQVTEQKQKELLLLELRTSKDADAYIQKLSQIQDTLNEMLAKQKTERDALAKKYR</sequence>
<dbReference type="SMART" id="SM00248">
    <property type="entry name" value="ANK"/>
    <property type="match status" value="4"/>
</dbReference>
<protein>
    <submittedName>
        <fullName evidence="3">Uncharacterized protein</fullName>
    </submittedName>
</protein>
<dbReference type="Ensembl" id="ENSAOWT00000011263.1">
    <property type="protein sequence ID" value="ENSAOWP00000009929.1"/>
    <property type="gene ID" value="ENSAOWG00000006814.1"/>
</dbReference>
<evidence type="ECO:0000313" key="4">
    <source>
        <dbReference type="Proteomes" id="UP000694424"/>
    </source>
</evidence>
<reference evidence="3" key="1">
    <citation type="submission" date="2025-05" db="UniProtKB">
        <authorList>
            <consortium name="Ensembl"/>
        </authorList>
    </citation>
    <scope>IDENTIFICATION</scope>
</reference>
<dbReference type="SUPFAM" id="SSF48403">
    <property type="entry name" value="Ankyrin repeat"/>
    <property type="match status" value="1"/>
</dbReference>
<keyword evidence="1" id="KW-0040">ANK repeat</keyword>
<name>A0A8B9PBG8_APTOW</name>
<dbReference type="Ensembl" id="ENSAOWT00000011277.1">
    <property type="protein sequence ID" value="ENSAOWP00000009943.1"/>
    <property type="gene ID" value="ENSAOWG00000006814.1"/>
</dbReference>
<dbReference type="PROSITE" id="PS50297">
    <property type="entry name" value="ANK_REP_REGION"/>
    <property type="match status" value="4"/>
</dbReference>
<feature type="repeat" description="ANK" evidence="1">
    <location>
        <begin position="50"/>
        <end position="82"/>
    </location>
</feature>
<feature type="region of interest" description="Disordered" evidence="2">
    <location>
        <begin position="195"/>
        <end position="274"/>
    </location>
</feature>
<dbReference type="AlphaFoldDB" id="A0A8B9PBG8"/>
<feature type="compositionally biased region" description="Basic and acidic residues" evidence="2">
    <location>
        <begin position="150"/>
        <end position="166"/>
    </location>
</feature>
<feature type="compositionally biased region" description="Polar residues" evidence="2">
    <location>
        <begin position="211"/>
        <end position="224"/>
    </location>
</feature>
<feature type="repeat" description="ANK" evidence="1">
    <location>
        <begin position="362"/>
        <end position="394"/>
    </location>
</feature>
<dbReference type="Gene3D" id="1.25.40.20">
    <property type="entry name" value="Ankyrin repeat-containing domain"/>
    <property type="match status" value="2"/>
</dbReference>
<dbReference type="InterPro" id="IPR002110">
    <property type="entry name" value="Ankyrin_rpt"/>
</dbReference>
<feature type="repeat" description="ANK" evidence="1">
    <location>
        <begin position="296"/>
        <end position="328"/>
    </location>
</feature>
<organism evidence="3 4">
    <name type="scientific">Apteryx owenii</name>
    <name type="common">Little spotted kiwi</name>
    <dbReference type="NCBI Taxonomy" id="8824"/>
    <lineage>
        <taxon>Eukaryota</taxon>
        <taxon>Metazoa</taxon>
        <taxon>Chordata</taxon>
        <taxon>Craniata</taxon>
        <taxon>Vertebrata</taxon>
        <taxon>Euteleostomi</taxon>
        <taxon>Archelosauria</taxon>
        <taxon>Archosauria</taxon>
        <taxon>Dinosauria</taxon>
        <taxon>Saurischia</taxon>
        <taxon>Theropoda</taxon>
        <taxon>Coelurosauria</taxon>
        <taxon>Aves</taxon>
        <taxon>Palaeognathae</taxon>
        <taxon>Apterygiformes</taxon>
        <taxon>Apterygidae</taxon>
        <taxon>Apteryx</taxon>
    </lineage>
</organism>
<dbReference type="PROSITE" id="PS50088">
    <property type="entry name" value="ANK_REPEAT"/>
    <property type="match status" value="4"/>
</dbReference>
<feature type="repeat" description="ANK" evidence="1">
    <location>
        <begin position="329"/>
        <end position="361"/>
    </location>
</feature>
<dbReference type="InterPro" id="IPR036770">
    <property type="entry name" value="Ankyrin_rpt-contain_sf"/>
</dbReference>
<feature type="compositionally biased region" description="Low complexity" evidence="2">
    <location>
        <begin position="236"/>
        <end position="267"/>
    </location>
</feature>
<feature type="compositionally biased region" description="Basic and acidic residues" evidence="2">
    <location>
        <begin position="200"/>
        <end position="210"/>
    </location>
</feature>
<feature type="compositionally biased region" description="Basic and acidic residues" evidence="2">
    <location>
        <begin position="113"/>
        <end position="132"/>
    </location>
</feature>
<evidence type="ECO:0000256" key="2">
    <source>
        <dbReference type="SAM" id="MobiDB-lite"/>
    </source>
</evidence>
<dbReference type="Pfam" id="PF13637">
    <property type="entry name" value="Ank_4"/>
    <property type="match status" value="1"/>
</dbReference>
<feature type="region of interest" description="Disordered" evidence="2">
    <location>
        <begin position="112"/>
        <end position="133"/>
    </location>
</feature>
<dbReference type="Proteomes" id="UP000694424">
    <property type="component" value="Unplaced"/>
</dbReference>
<dbReference type="PANTHER" id="PTHR24176">
    <property type="entry name" value="ANKYRIN REPEAT DOMAIN-CONTAINING PROTEIN 31-RELATED"/>
    <property type="match status" value="1"/>
</dbReference>
<dbReference type="Pfam" id="PF00023">
    <property type="entry name" value="Ank"/>
    <property type="match status" value="1"/>
</dbReference>
<accession>A0A8B9PBG8</accession>